<evidence type="ECO:0000313" key="4">
    <source>
        <dbReference type="EMBL" id="PMD17315.1"/>
    </source>
</evidence>
<dbReference type="EMBL" id="KZ613500">
    <property type="protein sequence ID" value="PMD17315.1"/>
    <property type="molecule type" value="Genomic_DNA"/>
</dbReference>
<name>A0A2J6PTF4_9HELO</name>
<dbReference type="PROSITE" id="PS50297">
    <property type="entry name" value="ANK_REP_REGION"/>
    <property type="match status" value="1"/>
</dbReference>
<dbReference type="InterPro" id="IPR027417">
    <property type="entry name" value="P-loop_NTPase"/>
</dbReference>
<keyword evidence="5" id="KW-1185">Reference proteome</keyword>
<dbReference type="PANTHER" id="PTHR10039:SF15">
    <property type="entry name" value="NACHT DOMAIN-CONTAINING PROTEIN"/>
    <property type="match status" value="1"/>
</dbReference>
<dbReference type="PANTHER" id="PTHR10039">
    <property type="entry name" value="AMELOGENIN"/>
    <property type="match status" value="1"/>
</dbReference>
<dbReference type="SUPFAM" id="SSF52540">
    <property type="entry name" value="P-loop containing nucleoside triphosphate hydrolases"/>
    <property type="match status" value="1"/>
</dbReference>
<reference evidence="4 5" key="1">
    <citation type="submission" date="2016-05" db="EMBL/GenBank/DDBJ databases">
        <title>A degradative enzymes factory behind the ericoid mycorrhizal symbiosis.</title>
        <authorList>
            <consortium name="DOE Joint Genome Institute"/>
            <person name="Martino E."/>
            <person name="Morin E."/>
            <person name="Grelet G."/>
            <person name="Kuo A."/>
            <person name="Kohler A."/>
            <person name="Daghino S."/>
            <person name="Barry K."/>
            <person name="Choi C."/>
            <person name="Cichocki N."/>
            <person name="Clum A."/>
            <person name="Copeland A."/>
            <person name="Hainaut M."/>
            <person name="Haridas S."/>
            <person name="Labutti K."/>
            <person name="Lindquist E."/>
            <person name="Lipzen A."/>
            <person name="Khouja H.-R."/>
            <person name="Murat C."/>
            <person name="Ohm R."/>
            <person name="Olson A."/>
            <person name="Spatafora J."/>
            <person name="Veneault-Fourrey C."/>
            <person name="Henrissat B."/>
            <person name="Grigoriev I."/>
            <person name="Martin F."/>
            <person name="Perotto S."/>
        </authorList>
    </citation>
    <scope>NUCLEOTIDE SEQUENCE [LARGE SCALE GENOMIC DNA]</scope>
    <source>
        <strain evidence="4 5">UAMH 7357</strain>
    </source>
</reference>
<feature type="domain" description="Nephrocystin 3-like N-terminal" evidence="3">
    <location>
        <begin position="92"/>
        <end position="263"/>
    </location>
</feature>
<accession>A0A2J6PTF4</accession>
<sequence>MNGHWQKDEPKHIVNELSEEHWTDFEMRVDSCPAIFCGICVLGIIHAASKDHLLDQHSLSSLQKLNGSRQKIGSSCRSTRTLISKNSESLKGTGRWFLDHEWYNQWLSQPSSFLWLYGRPGAGKSVLMSTVVRDIEKTRRAGELVVYYFANGYYHGVSTAKAILCSMLGQLLVRKPVQKSFREILPLLNDLIAVGNPMSSTSMICLFSKIRHTLRAHETLYLLLDGLDEETYGPQDRELVLELLDHASRHDPNHQIKCFVSSRSTFFGDRLPKGAMRVDLDCTTLTRQDMSLYVQDSLHKSVHIFHEDFNPRELEEQLLNCASGSFLVLRLILEQGQYCPGQSKANFEDYLVNLNDFGAIGLGKIYGSMLARIEDCNKEAVLSMLRWVTFAARPLEAKELLVLHKQRGVEIKEEDIANISAGLLISSGNQIRFTHLSVREYFESQLSDKWEELSDEANEIIAHACLKLLPTENILQSLKLPTNNDPSTANSPVSGFVPYAETHWIIHYKRGERRSIYLAGLLHEILEQGLKFSKTNGHPEEEAPKENIPGSFHGVGYRQPSFPSDNFGSLNIVNIILEICAQFGFPKLAKLQLDMGANPNAPSRLHQETPLCMAAKWGHLEVAKLLLQRGADPFLTSASGLTPMAYAMANGHYEIQDLLMLFVSTDSRISNSKGELGGLQNIRDDKGKTLPPIMLSGETVPESERQLFTNSSDTQKASRFSTAVNWYPGVHMYRVLQSSSKRGIDEVKRLLIAAGNDKGSLDMVISISHRGARTGLSRDMGWVCLTRSAPAHANKPRACVRARTTRTQSQILKKGTQNGIRLRIQAF</sequence>
<protein>
    <recommendedName>
        <fullName evidence="3">Nephrocystin 3-like N-terminal domain-containing protein</fullName>
    </recommendedName>
</protein>
<evidence type="ECO:0000313" key="5">
    <source>
        <dbReference type="Proteomes" id="UP000235672"/>
    </source>
</evidence>
<dbReference type="Pfam" id="PF12796">
    <property type="entry name" value="Ank_2"/>
    <property type="match status" value="1"/>
</dbReference>
<evidence type="ECO:0000259" key="3">
    <source>
        <dbReference type="Pfam" id="PF24883"/>
    </source>
</evidence>
<gene>
    <name evidence="4" type="ORF">NA56DRAFT_276243</name>
</gene>
<dbReference type="PROSITE" id="PS50088">
    <property type="entry name" value="ANK_REPEAT"/>
    <property type="match status" value="1"/>
</dbReference>
<dbReference type="Gene3D" id="1.25.40.20">
    <property type="entry name" value="Ankyrin repeat-containing domain"/>
    <property type="match status" value="1"/>
</dbReference>
<organism evidence="4 5">
    <name type="scientific">Hyaloscypha hepaticicola</name>
    <dbReference type="NCBI Taxonomy" id="2082293"/>
    <lineage>
        <taxon>Eukaryota</taxon>
        <taxon>Fungi</taxon>
        <taxon>Dikarya</taxon>
        <taxon>Ascomycota</taxon>
        <taxon>Pezizomycotina</taxon>
        <taxon>Leotiomycetes</taxon>
        <taxon>Helotiales</taxon>
        <taxon>Hyaloscyphaceae</taxon>
        <taxon>Hyaloscypha</taxon>
    </lineage>
</organism>
<evidence type="ECO:0000256" key="1">
    <source>
        <dbReference type="ARBA" id="ARBA00022737"/>
    </source>
</evidence>
<dbReference type="Pfam" id="PF24883">
    <property type="entry name" value="NPHP3_N"/>
    <property type="match status" value="1"/>
</dbReference>
<dbReference type="OrthoDB" id="195446at2759"/>
<dbReference type="SMART" id="SM00248">
    <property type="entry name" value="ANK"/>
    <property type="match status" value="3"/>
</dbReference>
<evidence type="ECO:0000256" key="2">
    <source>
        <dbReference type="PROSITE-ProRule" id="PRU00023"/>
    </source>
</evidence>
<dbReference type="InterPro" id="IPR056884">
    <property type="entry name" value="NPHP3-like_N"/>
</dbReference>
<dbReference type="Proteomes" id="UP000235672">
    <property type="component" value="Unassembled WGS sequence"/>
</dbReference>
<keyword evidence="1" id="KW-0677">Repeat</keyword>
<feature type="repeat" description="ANK" evidence="2">
    <location>
        <begin position="606"/>
        <end position="638"/>
    </location>
</feature>
<keyword evidence="2" id="KW-0040">ANK repeat</keyword>
<dbReference type="InterPro" id="IPR002110">
    <property type="entry name" value="Ankyrin_rpt"/>
</dbReference>
<dbReference type="SUPFAM" id="SSF48403">
    <property type="entry name" value="Ankyrin repeat"/>
    <property type="match status" value="1"/>
</dbReference>
<dbReference type="InterPro" id="IPR036770">
    <property type="entry name" value="Ankyrin_rpt-contain_sf"/>
</dbReference>
<dbReference type="AlphaFoldDB" id="A0A2J6PTF4"/>
<dbReference type="Gene3D" id="3.40.50.300">
    <property type="entry name" value="P-loop containing nucleotide triphosphate hydrolases"/>
    <property type="match status" value="1"/>
</dbReference>
<dbReference type="STRING" id="1745343.A0A2J6PTF4"/>
<proteinExistence type="predicted"/>